<sequence length="560" mass="61780">MKLHYIFFACCLSFQATTAQYEFEQVADINIGSNSSSPRHFMEYNGELYFNASVSFQQRLYKTSGFGATLVSDLNGNSAGYNPKPLTVLNNKLLFHGSSQAEGMELFVTDGTASGTEILLDIFPGPTGSSVSDNIEFYAELNGELYFWARDVSGPFSLWKTDGTASGTVKILEPTFTAGLNYMKAYNGKIYFSAGSSPGANYELYVTDGTAAGTGLFLEINPSTANTLNAGSNPRDFYIFDGFLFFSADDGIHGRELWRTNGTAAGTTMVADIFPNNLNPAFGKDSSPSFFIEFNNELFFAARGYDTGLNQITGQELYKYTNTNGWNKVMDFYPGHLNSGLSAGSNPFFILNNELYVSAQDGTVGLNLFEIWKTDGTESGTLKMIDTQTLNNVSPNFSLLDKSFVILNNKLFFEHNLQQVWVTDGTNAGTQQLTNMGIVDVPTGVTVFQPIVFNNEIYFDGNYPSQGVELWKISDTTLSASNVLESTEISIYPNPTNSLLNIQHLPNSQKMTLKVFDLLGKELLSTANQDTIDVSYLNSGTYILRIQTDTKIYNKKFIKK</sequence>
<dbReference type="EMBL" id="FOVN01000002">
    <property type="protein sequence ID" value="SFN64274.1"/>
    <property type="molecule type" value="Genomic_DNA"/>
</dbReference>
<dbReference type="RefSeq" id="WP_092206973.1">
    <property type="nucleotide sequence ID" value="NZ_FOVN01000002.1"/>
</dbReference>
<proteinExistence type="predicted"/>
<dbReference type="Pfam" id="PF18962">
    <property type="entry name" value="Por_Secre_tail"/>
    <property type="match status" value="1"/>
</dbReference>
<organism evidence="3 4">
    <name type="scientific">Bizionia echini</name>
    <dbReference type="NCBI Taxonomy" id="649333"/>
    <lineage>
        <taxon>Bacteria</taxon>
        <taxon>Pseudomonadati</taxon>
        <taxon>Bacteroidota</taxon>
        <taxon>Flavobacteriia</taxon>
        <taxon>Flavobacteriales</taxon>
        <taxon>Flavobacteriaceae</taxon>
        <taxon>Bizionia</taxon>
    </lineage>
</organism>
<evidence type="ECO:0000313" key="3">
    <source>
        <dbReference type="EMBL" id="SFN64274.1"/>
    </source>
</evidence>
<dbReference type="STRING" id="649333.SAMN04487989_102195"/>
<accession>A0A1I5AP69</accession>
<dbReference type="Proteomes" id="UP000198705">
    <property type="component" value="Unassembled WGS sequence"/>
</dbReference>
<evidence type="ECO:0000256" key="1">
    <source>
        <dbReference type="ARBA" id="ARBA00022729"/>
    </source>
</evidence>
<evidence type="ECO:0000313" key="4">
    <source>
        <dbReference type="Proteomes" id="UP000198705"/>
    </source>
</evidence>
<dbReference type="InterPro" id="IPR026444">
    <property type="entry name" value="Secre_tail"/>
</dbReference>
<keyword evidence="4" id="KW-1185">Reference proteome</keyword>
<name>A0A1I5AP69_9FLAO</name>
<keyword evidence="1" id="KW-0732">Signal</keyword>
<reference evidence="4" key="1">
    <citation type="submission" date="2016-10" db="EMBL/GenBank/DDBJ databases">
        <authorList>
            <person name="Varghese N."/>
            <person name="Submissions S."/>
        </authorList>
    </citation>
    <scope>NUCLEOTIDE SEQUENCE [LARGE SCALE GENOMIC DNA]</scope>
    <source>
        <strain evidence="4">DSM 23925</strain>
    </source>
</reference>
<protein>
    <submittedName>
        <fullName evidence="3">Por secretion system C-terminal sorting domain-containing protein</fullName>
    </submittedName>
</protein>
<feature type="domain" description="Secretion system C-terminal sorting" evidence="2">
    <location>
        <begin position="491"/>
        <end position="558"/>
    </location>
</feature>
<evidence type="ECO:0000259" key="2">
    <source>
        <dbReference type="Pfam" id="PF18962"/>
    </source>
</evidence>
<gene>
    <name evidence="3" type="ORF">SAMN04487989_102195</name>
</gene>
<dbReference type="OrthoDB" id="1489153at2"/>
<dbReference type="AlphaFoldDB" id="A0A1I5AP69"/>
<dbReference type="NCBIfam" id="TIGR04183">
    <property type="entry name" value="Por_Secre_tail"/>
    <property type="match status" value="1"/>
</dbReference>